<dbReference type="Proteomes" id="UP000604481">
    <property type="component" value="Unassembled WGS sequence"/>
</dbReference>
<dbReference type="PRINTS" id="PR00337">
    <property type="entry name" value="LEUILEVALBP"/>
</dbReference>
<comment type="caution">
    <text evidence="7">The sequence shown here is derived from an EMBL/GenBank/DDBJ whole genome shotgun (WGS) entry which is preliminary data.</text>
</comment>
<evidence type="ECO:0000313" key="7">
    <source>
        <dbReference type="EMBL" id="MBE9610099.1"/>
    </source>
</evidence>
<comment type="similarity">
    <text evidence="1">Belongs to the leucine-binding protein family.</text>
</comment>
<feature type="signal peptide" evidence="5">
    <location>
        <begin position="1"/>
        <end position="25"/>
    </location>
</feature>
<feature type="domain" description="Leucine-binding protein" evidence="6">
    <location>
        <begin position="45"/>
        <end position="386"/>
    </location>
</feature>
<dbReference type="Pfam" id="PF13458">
    <property type="entry name" value="Peripla_BP_6"/>
    <property type="match status" value="1"/>
</dbReference>
<evidence type="ECO:0000256" key="3">
    <source>
        <dbReference type="ARBA" id="ARBA00022729"/>
    </source>
</evidence>
<keyword evidence="8" id="KW-1185">Reference proteome</keyword>
<feature type="chain" id="PRO_5035285099" evidence="5">
    <location>
        <begin position="26"/>
        <end position="401"/>
    </location>
</feature>
<evidence type="ECO:0000313" key="8">
    <source>
        <dbReference type="Proteomes" id="UP000604481"/>
    </source>
</evidence>
<reference evidence="7 8" key="1">
    <citation type="submission" date="2020-10" db="EMBL/GenBank/DDBJ databases">
        <title>The genome sequence of Chitinilyticum litopenaei 4Y14.</title>
        <authorList>
            <person name="Liu Y."/>
        </authorList>
    </citation>
    <scope>NUCLEOTIDE SEQUENCE [LARGE SCALE GENOMIC DNA]</scope>
    <source>
        <strain evidence="7 8">4Y14</strain>
    </source>
</reference>
<proteinExistence type="inferred from homology"/>
<dbReference type="InterPro" id="IPR000709">
    <property type="entry name" value="Leu_Ile_Val-bd"/>
</dbReference>
<dbReference type="GO" id="GO:0006865">
    <property type="term" value="P:amino acid transport"/>
    <property type="evidence" value="ECO:0007669"/>
    <property type="project" value="UniProtKB-KW"/>
</dbReference>
<evidence type="ECO:0000256" key="4">
    <source>
        <dbReference type="ARBA" id="ARBA00022970"/>
    </source>
</evidence>
<evidence type="ECO:0000256" key="1">
    <source>
        <dbReference type="ARBA" id="ARBA00010062"/>
    </source>
</evidence>
<accession>A0A8J7KBC7</accession>
<name>A0A8J7KBC7_9NEIS</name>
<dbReference type="PROSITE" id="PS51257">
    <property type="entry name" value="PROKAR_LIPOPROTEIN"/>
    <property type="match status" value="1"/>
</dbReference>
<evidence type="ECO:0000256" key="5">
    <source>
        <dbReference type="SAM" id="SignalP"/>
    </source>
</evidence>
<evidence type="ECO:0000259" key="6">
    <source>
        <dbReference type="Pfam" id="PF13458"/>
    </source>
</evidence>
<dbReference type="SUPFAM" id="SSF53822">
    <property type="entry name" value="Periplasmic binding protein-like I"/>
    <property type="match status" value="1"/>
</dbReference>
<dbReference type="InterPro" id="IPR028081">
    <property type="entry name" value="Leu-bd"/>
</dbReference>
<keyword evidence="2" id="KW-0813">Transport</keyword>
<dbReference type="AlphaFoldDB" id="A0A8J7KBC7"/>
<dbReference type="RefSeq" id="WP_194116628.1">
    <property type="nucleotide sequence ID" value="NZ_JADFUA010000007.1"/>
</dbReference>
<gene>
    <name evidence="7" type="ORF">INR99_12180</name>
</gene>
<keyword evidence="3 5" id="KW-0732">Signal</keyword>
<dbReference type="EMBL" id="JADFUA010000007">
    <property type="protein sequence ID" value="MBE9610099.1"/>
    <property type="molecule type" value="Genomic_DNA"/>
</dbReference>
<dbReference type="InterPro" id="IPR028082">
    <property type="entry name" value="Peripla_BP_I"/>
</dbReference>
<dbReference type="PANTHER" id="PTHR47151:SF2">
    <property type="entry name" value="AMINO ACID BINDING PROTEIN"/>
    <property type="match status" value="1"/>
</dbReference>
<evidence type="ECO:0000256" key="2">
    <source>
        <dbReference type="ARBA" id="ARBA00022448"/>
    </source>
</evidence>
<protein>
    <submittedName>
        <fullName evidence="7">Branched-chain amino acid ABC transporter substrate-binding protein</fullName>
    </submittedName>
</protein>
<keyword evidence="4" id="KW-0029">Amino-acid transport</keyword>
<dbReference type="CDD" id="cd06342">
    <property type="entry name" value="PBP1_ABC_LIVBP-like"/>
    <property type="match status" value="1"/>
</dbReference>
<dbReference type="PANTHER" id="PTHR47151">
    <property type="entry name" value="LEU/ILE/VAL-BINDING ABC TRANSPORTER SUBUNIT"/>
    <property type="match status" value="1"/>
</dbReference>
<sequence length="401" mass="41776">MTIARYSLMAAATALALTACQKQDAAQNAASEAAASSPAAGAEVIKIGVAGPLTGPLAHIGKDTEYGVRMAADDINAAGGLELAGKKYKIEIVAEDDQADPKTATAVAQRLVDAKVAGVVGHVTSGATIPASKIYSEAGIPQLTPSSTAIPFTNQGFKTTFRMIANDAAQGKVLGSYAVEKLKVKKVAIIDDRTAYGQGLADEFEKAAKAAGAEVVKREFTSAQETDFSSILTNVKSAKPELVFFGGMDAQGAPLKKQMTKLGVNAQLLGPDGLSTGEFLKLAGNDAEGTITSQPGQPKEQLQGAQDFFTKFKAKFNVDVQLYAPNSYDALMVLVEAMKRAGSADPAKYLPEMAKTDYTGLTGKIAFDEKGDLKDGAITVYQAKGGKWEVLEVVGGKPAAK</sequence>
<dbReference type="Gene3D" id="3.40.50.2300">
    <property type="match status" value="2"/>
</dbReference>
<organism evidence="7 8">
    <name type="scientific">Chitinilyticum piscinae</name>
    <dbReference type="NCBI Taxonomy" id="2866724"/>
    <lineage>
        <taxon>Bacteria</taxon>
        <taxon>Pseudomonadati</taxon>
        <taxon>Pseudomonadota</taxon>
        <taxon>Betaproteobacteria</taxon>
        <taxon>Neisseriales</taxon>
        <taxon>Chitinibacteraceae</taxon>
        <taxon>Chitinilyticum</taxon>
    </lineage>
</organism>